<dbReference type="InterPro" id="IPR001387">
    <property type="entry name" value="Cro/C1-type_HTH"/>
</dbReference>
<dbReference type="OrthoDB" id="959032at2"/>
<dbReference type="SUPFAM" id="SSF47413">
    <property type="entry name" value="lambda repressor-like DNA-binding domains"/>
    <property type="match status" value="1"/>
</dbReference>
<dbReference type="Proteomes" id="UP000245880">
    <property type="component" value="Unassembled WGS sequence"/>
</dbReference>
<dbReference type="InterPro" id="IPR031856">
    <property type="entry name" value="YdaS_toxin-like"/>
</dbReference>
<reference evidence="2 3" key="1">
    <citation type="submission" date="2018-03" db="EMBL/GenBank/DDBJ databases">
        <title>Genomic Encyclopedia of Archaeal and Bacterial Type Strains, Phase II (KMG-II): from individual species to whole genera.</title>
        <authorList>
            <person name="Goeker M."/>
        </authorList>
    </citation>
    <scope>NUCLEOTIDE SEQUENCE [LARGE SCALE GENOMIC DNA]</scope>
    <source>
        <strain evidence="2 3">DSM 100346</strain>
    </source>
</reference>
<dbReference type="AlphaFoldDB" id="A0A316A6I1"/>
<accession>A0A316A6I1</accession>
<dbReference type="RefSeq" id="WP_109678394.1">
    <property type="nucleotide sequence ID" value="NZ_QGDT01000031.1"/>
</dbReference>
<dbReference type="SMART" id="SM00530">
    <property type="entry name" value="HTH_XRE"/>
    <property type="match status" value="1"/>
</dbReference>
<dbReference type="CDD" id="cd00093">
    <property type="entry name" value="HTH_XRE"/>
    <property type="match status" value="1"/>
</dbReference>
<evidence type="ECO:0000313" key="2">
    <source>
        <dbReference type="EMBL" id="PWJ52848.1"/>
    </source>
</evidence>
<evidence type="ECO:0000313" key="3">
    <source>
        <dbReference type="Proteomes" id="UP000245880"/>
    </source>
</evidence>
<dbReference type="Gene3D" id="1.10.260.40">
    <property type="entry name" value="lambda repressor-like DNA-binding domains"/>
    <property type="match status" value="1"/>
</dbReference>
<evidence type="ECO:0000259" key="1">
    <source>
        <dbReference type="PROSITE" id="PS50943"/>
    </source>
</evidence>
<dbReference type="InterPro" id="IPR010982">
    <property type="entry name" value="Lambda_DNA-bd_dom_sf"/>
</dbReference>
<gene>
    <name evidence="2" type="ORF">CLV98_1312</name>
</gene>
<proteinExistence type="predicted"/>
<dbReference type="GO" id="GO:0003677">
    <property type="term" value="F:DNA binding"/>
    <property type="evidence" value="ECO:0007669"/>
    <property type="project" value="InterPro"/>
</dbReference>
<keyword evidence="3" id="KW-1185">Reference proteome</keyword>
<sequence length="74" mass="8318">MTAKEALHHYYKESGDSQPEIASKLKISQSSVHNWLSGKKEIPMESYCAIAKLCGIELLQLLPEDWKSALANEK</sequence>
<name>A0A316A6I1_9BACT</name>
<organism evidence="2 3">
    <name type="scientific">Dyadobacter jejuensis</name>
    <dbReference type="NCBI Taxonomy" id="1082580"/>
    <lineage>
        <taxon>Bacteria</taxon>
        <taxon>Pseudomonadati</taxon>
        <taxon>Bacteroidota</taxon>
        <taxon>Cytophagia</taxon>
        <taxon>Cytophagales</taxon>
        <taxon>Spirosomataceae</taxon>
        <taxon>Dyadobacter</taxon>
    </lineage>
</organism>
<dbReference type="EMBL" id="QGDT01000031">
    <property type="protein sequence ID" value="PWJ52848.1"/>
    <property type="molecule type" value="Genomic_DNA"/>
</dbReference>
<feature type="domain" description="HTH cro/C1-type" evidence="1">
    <location>
        <begin position="7"/>
        <end position="61"/>
    </location>
</feature>
<dbReference type="Pfam" id="PF15943">
    <property type="entry name" value="YdaS_toxin"/>
    <property type="match status" value="1"/>
</dbReference>
<dbReference type="PROSITE" id="PS50943">
    <property type="entry name" value="HTH_CROC1"/>
    <property type="match status" value="1"/>
</dbReference>
<protein>
    <submittedName>
        <fullName evidence="2">YdaS antitoxin of YdaST toxin-antitoxin system</fullName>
    </submittedName>
</protein>
<comment type="caution">
    <text evidence="2">The sequence shown here is derived from an EMBL/GenBank/DDBJ whole genome shotgun (WGS) entry which is preliminary data.</text>
</comment>